<evidence type="ECO:0008006" key="6">
    <source>
        <dbReference type="Google" id="ProtNLM"/>
    </source>
</evidence>
<dbReference type="OrthoDB" id="70161at2759"/>
<feature type="compositionally biased region" description="Basic and acidic residues" evidence="4">
    <location>
        <begin position="260"/>
        <end position="279"/>
    </location>
</feature>
<feature type="compositionally biased region" description="Low complexity" evidence="4">
    <location>
        <begin position="130"/>
        <end position="143"/>
    </location>
</feature>
<dbReference type="PANTHER" id="PTHR13430">
    <property type="match status" value="1"/>
</dbReference>
<comment type="subcellular location">
    <subcellularLocation>
        <location evidence="1">Preautophagosomal structure</location>
    </subcellularLocation>
</comment>
<dbReference type="GO" id="GO:0034497">
    <property type="term" value="P:protein localization to phagophore assembly site"/>
    <property type="evidence" value="ECO:0007669"/>
    <property type="project" value="TreeGrafter"/>
</dbReference>
<feature type="region of interest" description="Disordered" evidence="4">
    <location>
        <begin position="130"/>
        <end position="174"/>
    </location>
</feature>
<dbReference type="GO" id="GO:1990316">
    <property type="term" value="C:Atg1/ULK1 kinase complex"/>
    <property type="evidence" value="ECO:0007669"/>
    <property type="project" value="TreeGrafter"/>
</dbReference>
<dbReference type="InterPro" id="IPR040182">
    <property type="entry name" value="ATG13"/>
</dbReference>
<dbReference type="GO" id="GO:0005829">
    <property type="term" value="C:cytosol"/>
    <property type="evidence" value="ECO:0007669"/>
    <property type="project" value="TreeGrafter"/>
</dbReference>
<evidence type="ECO:0000313" key="5">
    <source>
        <dbReference type="EMBL" id="VDO73390.1"/>
    </source>
</evidence>
<evidence type="ECO:0000256" key="3">
    <source>
        <dbReference type="ARBA" id="ARBA00023006"/>
    </source>
</evidence>
<evidence type="ECO:0000256" key="1">
    <source>
        <dbReference type="ARBA" id="ARBA00004329"/>
    </source>
</evidence>
<gene>
    <name evidence="5" type="ORF">HPBE_LOCUS7726</name>
</gene>
<proteinExistence type="inferred from homology"/>
<accession>A0A3P7XGK8</accession>
<organism evidence="5">
    <name type="scientific">Heligmosomoides polygyrus</name>
    <name type="common">Parasitic roundworm</name>
    <dbReference type="NCBI Taxonomy" id="6339"/>
    <lineage>
        <taxon>Eukaryota</taxon>
        <taxon>Metazoa</taxon>
        <taxon>Ecdysozoa</taxon>
        <taxon>Nematoda</taxon>
        <taxon>Chromadorea</taxon>
        <taxon>Rhabditida</taxon>
        <taxon>Rhabditina</taxon>
        <taxon>Rhabditomorpha</taxon>
        <taxon>Strongyloidea</taxon>
        <taxon>Heligmosomidae</taxon>
        <taxon>Heligmosomoides</taxon>
    </lineage>
</organism>
<sequence>MYLQLSVMLRSAMVAARMTPLHRYYVKKQSCDTFVILYKLSEGFSELDLGSEAKRLELGRFPTPAGAFRLELAYRTQMAKERATTPAEGQESPNQLSIIMTTTPEITAAVGSPTPSSYCELLSEFSTSPSSLAAASPPDATSPHLKPGRSRSTSLASDGEPASSGSPKPRPNVPVVKNMPFANLLEVSYTGVLFPLKEEAPVRRKTNSESAIVVGTAAGVVVPPRCDSFSRLLGAHHHATVPEEERRDFAEENQETEMESEAREELDRLKVEDDGERPPVKVSFELEISERTLVDQDSDSQTEGSRKGELDVEDPEESVATIKHSEGDGADQDEVVGVSDDDSFVKIPLFGRASGADVSQEGELDVHLTEFMSSCKAPPPLEAVHPDWDTLADIKSLLDGFSQKQGVFDKFVAEVREHGDNND</sequence>
<dbReference type="InterPro" id="IPR036570">
    <property type="entry name" value="HORMA_dom_sf"/>
</dbReference>
<comment type="similarity">
    <text evidence="2">Belongs to the ATG13 family. Metazoan subfamily.</text>
</comment>
<name>A0A3P7XGK8_HELPZ</name>
<dbReference type="AlphaFoldDB" id="A0A3P7XGK8"/>
<dbReference type="GO" id="GO:0000407">
    <property type="term" value="C:phagophore assembly site"/>
    <property type="evidence" value="ECO:0007669"/>
    <property type="project" value="UniProtKB-SubCell"/>
</dbReference>
<dbReference type="PANTHER" id="PTHR13430:SF4">
    <property type="entry name" value="AUTOPHAGY-RELATED PROTEIN 13"/>
    <property type="match status" value="1"/>
</dbReference>
<dbReference type="Gene3D" id="3.30.900.10">
    <property type="entry name" value="HORMA domain"/>
    <property type="match status" value="1"/>
</dbReference>
<evidence type="ECO:0000256" key="4">
    <source>
        <dbReference type="SAM" id="MobiDB-lite"/>
    </source>
</evidence>
<evidence type="ECO:0000256" key="2">
    <source>
        <dbReference type="ARBA" id="ARBA00007341"/>
    </source>
</evidence>
<dbReference type="GO" id="GO:0000423">
    <property type="term" value="P:mitophagy"/>
    <property type="evidence" value="ECO:0007669"/>
    <property type="project" value="TreeGrafter"/>
</dbReference>
<feature type="region of interest" description="Disordered" evidence="4">
    <location>
        <begin position="240"/>
        <end position="336"/>
    </location>
</feature>
<dbReference type="GO" id="GO:0034727">
    <property type="term" value="P:piecemeal microautophagy of the nucleus"/>
    <property type="evidence" value="ECO:0007669"/>
    <property type="project" value="TreeGrafter"/>
</dbReference>
<protein>
    <recommendedName>
        <fullName evidence="6">Autophagy-related protein 13</fullName>
    </recommendedName>
</protein>
<feature type="compositionally biased region" description="Basic and acidic residues" evidence="4">
    <location>
        <begin position="240"/>
        <end position="250"/>
    </location>
</feature>
<reference evidence="5" key="1">
    <citation type="submission" date="2018-11" db="EMBL/GenBank/DDBJ databases">
        <authorList>
            <consortium name="Pathogen Informatics"/>
        </authorList>
    </citation>
    <scope>NUCLEOTIDE SEQUENCE [LARGE SCALE GENOMIC DNA]</scope>
</reference>
<keyword evidence="3" id="KW-0072">Autophagy</keyword>
<dbReference type="EMBL" id="UZAH01025960">
    <property type="protein sequence ID" value="VDO73390.1"/>
    <property type="molecule type" value="Genomic_DNA"/>
</dbReference>